<gene>
    <name evidence="2" type="ORF">ACFQGH_08505</name>
</gene>
<evidence type="ECO:0000256" key="1">
    <source>
        <dbReference type="SAM" id="Phobius"/>
    </source>
</evidence>
<keyword evidence="3" id="KW-1185">Reference proteome</keyword>
<dbReference type="Proteomes" id="UP001596312">
    <property type="component" value="Unassembled WGS sequence"/>
</dbReference>
<feature type="transmembrane region" description="Helical" evidence="1">
    <location>
        <begin position="43"/>
        <end position="63"/>
    </location>
</feature>
<organism evidence="2 3">
    <name type="scientific">Halalkalicoccus tibetensis</name>
    <dbReference type="NCBI Taxonomy" id="175632"/>
    <lineage>
        <taxon>Archaea</taxon>
        <taxon>Methanobacteriati</taxon>
        <taxon>Methanobacteriota</taxon>
        <taxon>Stenosarchaea group</taxon>
        <taxon>Halobacteria</taxon>
        <taxon>Halobacteriales</taxon>
        <taxon>Halococcaceae</taxon>
        <taxon>Halalkalicoccus</taxon>
    </lineage>
</organism>
<evidence type="ECO:0000313" key="3">
    <source>
        <dbReference type="Proteomes" id="UP001596312"/>
    </source>
</evidence>
<sequence length="71" mass="7437">MPGEVGSVRRRLAVGIVLVICGAVASAAVGVRQLGRFEVTVMVGGMIAASWVVLLVIGVAVGYQRIRECLR</sequence>
<protein>
    <submittedName>
        <fullName evidence="2">Uncharacterized protein</fullName>
    </submittedName>
</protein>
<evidence type="ECO:0000313" key="2">
    <source>
        <dbReference type="EMBL" id="MFC6905237.1"/>
    </source>
</evidence>
<reference evidence="2 3" key="1">
    <citation type="journal article" date="2019" name="Int. J. Syst. Evol. Microbiol.">
        <title>The Global Catalogue of Microorganisms (GCM) 10K type strain sequencing project: providing services to taxonomists for standard genome sequencing and annotation.</title>
        <authorList>
            <consortium name="The Broad Institute Genomics Platform"/>
            <consortium name="The Broad Institute Genome Sequencing Center for Infectious Disease"/>
            <person name="Wu L."/>
            <person name="Ma J."/>
        </authorList>
    </citation>
    <scope>NUCLEOTIDE SEQUENCE [LARGE SCALE GENOMIC DNA]</scope>
    <source>
        <strain evidence="2 3">CGMCC 1.3240</strain>
    </source>
</reference>
<dbReference type="EMBL" id="JBHSXQ010000003">
    <property type="protein sequence ID" value="MFC6905237.1"/>
    <property type="molecule type" value="Genomic_DNA"/>
</dbReference>
<dbReference type="AlphaFoldDB" id="A0ABD5V189"/>
<feature type="transmembrane region" description="Helical" evidence="1">
    <location>
        <begin position="12"/>
        <end position="31"/>
    </location>
</feature>
<dbReference type="RefSeq" id="WP_340603763.1">
    <property type="nucleotide sequence ID" value="NZ_JBBMXV010000003.1"/>
</dbReference>
<comment type="caution">
    <text evidence="2">The sequence shown here is derived from an EMBL/GenBank/DDBJ whole genome shotgun (WGS) entry which is preliminary data.</text>
</comment>
<accession>A0ABD5V189</accession>
<keyword evidence="1" id="KW-0472">Membrane</keyword>
<proteinExistence type="predicted"/>
<name>A0ABD5V189_9EURY</name>
<keyword evidence="1" id="KW-0812">Transmembrane</keyword>
<keyword evidence="1" id="KW-1133">Transmembrane helix</keyword>